<protein>
    <recommendedName>
        <fullName evidence="4">MBL fold metallo-hydrolase</fullName>
    </recommendedName>
</protein>
<reference evidence="3" key="1">
    <citation type="journal article" date="2022" name="Int. J. Syst. Evol. Microbiol.">
        <title>Anaeromyxobacter oryzae sp. nov., Anaeromyxobacter diazotrophicus sp. nov. and Anaeromyxobacter paludicola sp. nov., isolated from paddy soils.</title>
        <authorList>
            <person name="Itoh H."/>
            <person name="Xu Z."/>
            <person name="Mise K."/>
            <person name="Masuda Y."/>
            <person name="Ushijima N."/>
            <person name="Hayakawa C."/>
            <person name="Shiratori Y."/>
            <person name="Senoo K."/>
        </authorList>
    </citation>
    <scope>NUCLEOTIDE SEQUENCE [LARGE SCALE GENOMIC DNA]</scope>
    <source>
        <strain evidence="3">Red232</strain>
    </source>
</reference>
<dbReference type="Proteomes" id="UP001162891">
    <property type="component" value="Chromosome"/>
</dbReference>
<sequence length="478" mass="51165">MLTRFVGHACLETEVRGIRIVSDPWWAGPAYTDQWHPWPTPAPDGLAARRIEVLYLSHGHEDHLHAPTLAGIRRDAMVLVPAFVSGGMDAYVASLGFERVVAMRHGQRIALADGVTATCYVNATDSMLVVEDGEQVLVNANDALHAAPAVVAEHFCNLLRRNHPRIDALFVGFGGASWFPNCLRLPGKDDRAAAARREELLAERFADIVRRLSPRLACAFAASFVLLEPHLRWVNEVKLEAPGPDAIFARRAGPARASACRLLAPGDVVDGATVHPGGRSRPTREELERACAEGELRDAAGRVATLAPLSAGALGELAARVEERLAASGGARARPLDLDLRLRDAPGAAIRIRAGSGSASARVRAPREGSGALELRAQILRAVLDEPYGTESITIGCGAVAHLRHPDELRDVLGLLRLLSPRTAASWRGVAAELWRKPWTVSRGIVAQRWPLALHAAARAGLVLSLQSAAAIAPDGAC</sequence>
<gene>
    <name evidence="2" type="ORF">AMOR_11260</name>
</gene>
<dbReference type="SUPFAM" id="SSF56281">
    <property type="entry name" value="Metallo-hydrolase/oxidoreductase"/>
    <property type="match status" value="1"/>
</dbReference>
<dbReference type="RefSeq" id="WP_248359423.1">
    <property type="nucleotide sequence ID" value="NZ_AP025591.1"/>
</dbReference>
<evidence type="ECO:0008006" key="4">
    <source>
        <dbReference type="Google" id="ProtNLM"/>
    </source>
</evidence>
<name>A0ABM7WRM7_9BACT</name>
<comment type="similarity">
    <text evidence="1">Belongs to the CMP-Neu5Ac hydroxylase family.</text>
</comment>
<organism evidence="2 3">
    <name type="scientific">Anaeromyxobacter oryzae</name>
    <dbReference type="NCBI Taxonomy" id="2918170"/>
    <lineage>
        <taxon>Bacteria</taxon>
        <taxon>Pseudomonadati</taxon>
        <taxon>Myxococcota</taxon>
        <taxon>Myxococcia</taxon>
        <taxon>Myxococcales</taxon>
        <taxon>Cystobacterineae</taxon>
        <taxon>Anaeromyxobacteraceae</taxon>
        <taxon>Anaeromyxobacter</taxon>
    </lineage>
</organism>
<evidence type="ECO:0000313" key="3">
    <source>
        <dbReference type="Proteomes" id="UP001162891"/>
    </source>
</evidence>
<keyword evidence="3" id="KW-1185">Reference proteome</keyword>
<dbReference type="Gene3D" id="3.60.15.10">
    <property type="entry name" value="Ribonuclease Z/Hydroxyacylglutathione hydrolase-like"/>
    <property type="match status" value="1"/>
</dbReference>
<accession>A0ABM7WRM7</accession>
<dbReference type="PANTHER" id="PTHR46522">
    <property type="entry name" value="CYTIDINE MONOPHOSPHATE-N-ACETYLNEURAMINIC ACID HYDROXYLASE"/>
    <property type="match status" value="1"/>
</dbReference>
<proteinExistence type="inferred from homology"/>
<evidence type="ECO:0000313" key="2">
    <source>
        <dbReference type="EMBL" id="BDG02130.1"/>
    </source>
</evidence>
<dbReference type="InterPro" id="IPR027033">
    <property type="entry name" value="Cnh"/>
</dbReference>
<dbReference type="InterPro" id="IPR036866">
    <property type="entry name" value="RibonucZ/Hydroxyglut_hydro"/>
</dbReference>
<evidence type="ECO:0000256" key="1">
    <source>
        <dbReference type="ARBA" id="ARBA00010303"/>
    </source>
</evidence>
<dbReference type="EMBL" id="AP025591">
    <property type="protein sequence ID" value="BDG02130.1"/>
    <property type="molecule type" value="Genomic_DNA"/>
</dbReference>
<dbReference type="PANTHER" id="PTHR46522:SF1">
    <property type="entry name" value="INACTIVE CYTIDINE MONOPHOSPHATE-N-ACETYLNEURAMINIC ACID HYDROXYLASE"/>
    <property type="match status" value="1"/>
</dbReference>
<dbReference type="Pfam" id="PF13483">
    <property type="entry name" value="Lactamase_B_3"/>
    <property type="match status" value="1"/>
</dbReference>